<name>A0A556QPH8_9BACT</name>
<evidence type="ECO:0000256" key="4">
    <source>
        <dbReference type="SAM" id="SignalP"/>
    </source>
</evidence>
<sequence length="497" mass="55729">MKPRLLSALLLLLPIAAIPASLFAATPDSAAPVVINGRNPLDGPFLGFGAEWDSMAYRHYKMNDEDFSLIRSRLEWMKMPVVRTMMLSNWCYFGEDRYDFESSAMQMLYRQLDICEELGIKVLLTDWGLNDTWMKTPGLSGVSDPKYAEIIGAYLDHLLNVKKYTCIQQFIFMNEPEWMGYTKSTGLNNTQARDTWHQGFKNVISVLEKRGLRNRLMISGPDQSGNQYDWLKHMLLNAPGELDAYEIHLYANQRRQHPTIRESADKGFVRDYLREVWSMVRQNDPDKSKPLILGEAGFAVFPPDVPQGEQFSGRNNALHQDWQYGLYMTQYAIQSVEAGTWSVLAWMLDDSSHFNFTWGMWGNKTDGSRPKPWFYTWALLTRAFPPDSTFSLLKGLPAGVEGIAARLPAAKDTPSAGWSVVLTNTADTPATVNLSLPEGSSASLARYLYAEGSAKTDANGFPSPVETITASVGEPLPIELPARSVTFFIPASLSASK</sequence>
<dbReference type="SUPFAM" id="SSF51445">
    <property type="entry name" value="(Trans)glycosidases"/>
    <property type="match status" value="1"/>
</dbReference>
<reference evidence="6 7" key="1">
    <citation type="submission" date="2019-07" db="EMBL/GenBank/DDBJ databases">
        <title>Description of 53C-WASEF.</title>
        <authorList>
            <person name="Pitt A."/>
            <person name="Hahn M.W."/>
        </authorList>
    </citation>
    <scope>NUCLEOTIDE SEQUENCE [LARGE SCALE GENOMIC DNA]</scope>
    <source>
        <strain evidence="6 7">53C-WASEF</strain>
    </source>
</reference>
<protein>
    <submittedName>
        <fullName evidence="6">Cellulase family glycosylhydrolase</fullName>
    </submittedName>
</protein>
<accession>A0A556QPH8</accession>
<feature type="domain" description="Glycoside hydrolase family 5" evidence="5">
    <location>
        <begin position="77"/>
        <end position="298"/>
    </location>
</feature>
<keyword evidence="7" id="KW-1185">Reference proteome</keyword>
<feature type="signal peptide" evidence="4">
    <location>
        <begin position="1"/>
        <end position="24"/>
    </location>
</feature>
<comment type="caution">
    <text evidence="6">The sequence shown here is derived from an EMBL/GenBank/DDBJ whole genome shotgun (WGS) entry which is preliminary data.</text>
</comment>
<dbReference type="InterPro" id="IPR017853">
    <property type="entry name" value="GH"/>
</dbReference>
<dbReference type="AlphaFoldDB" id="A0A556QPH8"/>
<dbReference type="InterPro" id="IPR001547">
    <property type="entry name" value="Glyco_hydro_5"/>
</dbReference>
<comment type="similarity">
    <text evidence="3">Belongs to the glycosyl hydrolase 5 (cellulase A) family.</text>
</comment>
<gene>
    <name evidence="6" type="ORF">FPL22_04395</name>
</gene>
<evidence type="ECO:0000313" key="6">
    <source>
        <dbReference type="EMBL" id="TSJ78545.1"/>
    </source>
</evidence>
<dbReference type="OrthoDB" id="781226at2"/>
<dbReference type="EMBL" id="VMBG01000001">
    <property type="protein sequence ID" value="TSJ78545.1"/>
    <property type="molecule type" value="Genomic_DNA"/>
</dbReference>
<evidence type="ECO:0000256" key="2">
    <source>
        <dbReference type="ARBA" id="ARBA00023295"/>
    </source>
</evidence>
<keyword evidence="2 3" id="KW-0326">Glycosidase</keyword>
<evidence type="ECO:0000313" key="7">
    <source>
        <dbReference type="Proteomes" id="UP000315648"/>
    </source>
</evidence>
<keyword evidence="4" id="KW-0732">Signal</keyword>
<proteinExistence type="inferred from homology"/>
<dbReference type="Gene3D" id="3.20.20.80">
    <property type="entry name" value="Glycosidases"/>
    <property type="match status" value="1"/>
</dbReference>
<keyword evidence="1 3" id="KW-0378">Hydrolase</keyword>
<dbReference type="GO" id="GO:0004553">
    <property type="term" value="F:hydrolase activity, hydrolyzing O-glycosyl compounds"/>
    <property type="evidence" value="ECO:0007669"/>
    <property type="project" value="InterPro"/>
</dbReference>
<evidence type="ECO:0000256" key="3">
    <source>
        <dbReference type="RuleBase" id="RU361153"/>
    </source>
</evidence>
<dbReference type="Proteomes" id="UP000315648">
    <property type="component" value="Unassembled WGS sequence"/>
</dbReference>
<evidence type="ECO:0000259" key="5">
    <source>
        <dbReference type="Pfam" id="PF00150"/>
    </source>
</evidence>
<dbReference type="GO" id="GO:0000272">
    <property type="term" value="P:polysaccharide catabolic process"/>
    <property type="evidence" value="ECO:0007669"/>
    <property type="project" value="InterPro"/>
</dbReference>
<dbReference type="Pfam" id="PF00150">
    <property type="entry name" value="Cellulase"/>
    <property type="match status" value="1"/>
</dbReference>
<evidence type="ECO:0000256" key="1">
    <source>
        <dbReference type="ARBA" id="ARBA00022801"/>
    </source>
</evidence>
<dbReference type="RefSeq" id="WP_144228886.1">
    <property type="nucleotide sequence ID" value="NZ_CBCRVV010000022.1"/>
</dbReference>
<organism evidence="6 7">
    <name type="scientific">Rariglobus hedericola</name>
    <dbReference type="NCBI Taxonomy" id="2597822"/>
    <lineage>
        <taxon>Bacteria</taxon>
        <taxon>Pseudomonadati</taxon>
        <taxon>Verrucomicrobiota</taxon>
        <taxon>Opitutia</taxon>
        <taxon>Opitutales</taxon>
        <taxon>Opitutaceae</taxon>
        <taxon>Rariglobus</taxon>
    </lineage>
</organism>
<feature type="chain" id="PRO_5022242817" evidence="4">
    <location>
        <begin position="25"/>
        <end position="497"/>
    </location>
</feature>